<evidence type="ECO:0000256" key="1">
    <source>
        <dbReference type="ARBA" id="ARBA00004442"/>
    </source>
</evidence>
<proteinExistence type="inferred from homology"/>
<keyword evidence="3 6" id="KW-0732">Signal</keyword>
<comment type="similarity">
    <text evidence="2">Belongs to the SusD family.</text>
</comment>
<feature type="domain" description="SusD-like N-terminal" evidence="8">
    <location>
        <begin position="106"/>
        <end position="229"/>
    </location>
</feature>
<dbReference type="EMBL" id="QFOI01000100">
    <property type="protein sequence ID" value="PZP49676.1"/>
    <property type="molecule type" value="Genomic_DNA"/>
</dbReference>
<dbReference type="InterPro" id="IPR033985">
    <property type="entry name" value="SusD-like_N"/>
</dbReference>
<comment type="caution">
    <text evidence="9">The sequence shown here is derived from an EMBL/GenBank/DDBJ whole genome shotgun (WGS) entry which is preliminary data.</text>
</comment>
<dbReference type="InterPro" id="IPR011990">
    <property type="entry name" value="TPR-like_helical_dom_sf"/>
</dbReference>
<dbReference type="PROSITE" id="PS51257">
    <property type="entry name" value="PROKAR_LIPOPROTEIN"/>
    <property type="match status" value="1"/>
</dbReference>
<evidence type="ECO:0000256" key="3">
    <source>
        <dbReference type="ARBA" id="ARBA00022729"/>
    </source>
</evidence>
<dbReference type="Proteomes" id="UP000249645">
    <property type="component" value="Unassembled WGS sequence"/>
</dbReference>
<dbReference type="GO" id="GO:0009279">
    <property type="term" value="C:cell outer membrane"/>
    <property type="evidence" value="ECO:0007669"/>
    <property type="project" value="UniProtKB-SubCell"/>
</dbReference>
<feature type="signal peptide" evidence="6">
    <location>
        <begin position="1"/>
        <end position="21"/>
    </location>
</feature>
<evidence type="ECO:0000256" key="6">
    <source>
        <dbReference type="SAM" id="SignalP"/>
    </source>
</evidence>
<evidence type="ECO:0000256" key="5">
    <source>
        <dbReference type="ARBA" id="ARBA00023237"/>
    </source>
</evidence>
<dbReference type="Pfam" id="PF07980">
    <property type="entry name" value="SusD_RagB"/>
    <property type="match status" value="1"/>
</dbReference>
<keyword evidence="4" id="KW-0472">Membrane</keyword>
<protein>
    <submittedName>
        <fullName evidence="9">RagB/SusD family nutrient uptake outer membrane protein</fullName>
    </submittedName>
</protein>
<sequence>MKIRKIFVLTIVVTLSCNLLSCSKYLNVVPDNVATIEYAFRNRNEAENYLFACYNQMQTLQSLVADPGFCTSGELIYKYPQTYNPLGGTSAPFQLIRGFQNPQTPSLDNYSDLYIALNRCNTFLENINLPPDLTLAEKVRWIAEVKFLKAYYYFYLVRKYGPVPLERSNIPVSASTDEVRVPRFPTDSIFNYVFEQLNEAIANLPPAIGNVGQEYGRATQIMALALKAKAMVTWASPLFNGDPDEARLKNQDGTALFPSSFSSVKWDSAVIACKNAIDACDAQSISLYRYVAQSSGVAINDSISRLLSIQAPINFPQTNLISERIWPGNRAAFSQVYYAPTLNTASQNNRSIDADATFAVPINTTELFYTKNGVPINEDKNWDYAGRYSLTTGDAANKFFVRQSYQTVKMHLNRESRFYADLAFDGGVWYGYGTVALASLQYLISSNQNSNLTGYWAKKLVPYTTGFTGTGPLAQTTYYPPVMRLSDLYLLYAEALNESQGPSAEAYKYIDLVRDRAGLMGVVQSWAANSTTPDKPSTKDGLRSIIHQERRIELCFEGQAGWDLRRWKEYLPVMSAPIQGWNYVGSTTAAAYYQRTVNLFIPNLGIKDYFWPFNASVLLNNPKIVQNLYW</sequence>
<gene>
    <name evidence="9" type="ORF">DI598_07285</name>
</gene>
<evidence type="ECO:0000256" key="4">
    <source>
        <dbReference type="ARBA" id="ARBA00023136"/>
    </source>
</evidence>
<comment type="subcellular location">
    <subcellularLocation>
        <location evidence="1">Cell outer membrane</location>
    </subcellularLocation>
</comment>
<evidence type="ECO:0000313" key="10">
    <source>
        <dbReference type="Proteomes" id="UP000249645"/>
    </source>
</evidence>
<feature type="domain" description="RagB/SusD" evidence="7">
    <location>
        <begin position="331"/>
        <end position="630"/>
    </location>
</feature>
<dbReference type="InterPro" id="IPR012944">
    <property type="entry name" value="SusD_RagB_dom"/>
</dbReference>
<evidence type="ECO:0000256" key="2">
    <source>
        <dbReference type="ARBA" id="ARBA00006275"/>
    </source>
</evidence>
<feature type="chain" id="PRO_5015997525" evidence="6">
    <location>
        <begin position="22"/>
        <end position="630"/>
    </location>
</feature>
<dbReference type="Gene3D" id="1.25.40.390">
    <property type="match status" value="1"/>
</dbReference>
<name>A0A2W5GUZ4_9SPHI</name>
<organism evidence="9 10">
    <name type="scientific">Pseudopedobacter saltans</name>
    <dbReference type="NCBI Taxonomy" id="151895"/>
    <lineage>
        <taxon>Bacteria</taxon>
        <taxon>Pseudomonadati</taxon>
        <taxon>Bacteroidota</taxon>
        <taxon>Sphingobacteriia</taxon>
        <taxon>Sphingobacteriales</taxon>
        <taxon>Sphingobacteriaceae</taxon>
        <taxon>Pseudopedobacter</taxon>
    </lineage>
</organism>
<accession>A0A2W5GUZ4</accession>
<dbReference type="AlphaFoldDB" id="A0A2W5GUZ4"/>
<keyword evidence="5" id="KW-0998">Cell outer membrane</keyword>
<reference evidence="9 10" key="1">
    <citation type="submission" date="2017-11" db="EMBL/GenBank/DDBJ databases">
        <title>Infants hospitalized years apart are colonized by the same room-sourced microbial strains.</title>
        <authorList>
            <person name="Brooks B."/>
            <person name="Olm M.R."/>
            <person name="Firek B.A."/>
            <person name="Baker R."/>
            <person name="Thomas B.C."/>
            <person name="Morowitz M.J."/>
            <person name="Banfield J.F."/>
        </authorList>
    </citation>
    <scope>NUCLEOTIDE SEQUENCE [LARGE SCALE GENOMIC DNA]</scope>
    <source>
        <strain evidence="9">S2_009_000_R2_76</strain>
    </source>
</reference>
<evidence type="ECO:0000259" key="7">
    <source>
        <dbReference type="Pfam" id="PF07980"/>
    </source>
</evidence>
<evidence type="ECO:0000259" key="8">
    <source>
        <dbReference type="Pfam" id="PF14322"/>
    </source>
</evidence>
<evidence type="ECO:0000313" key="9">
    <source>
        <dbReference type="EMBL" id="PZP49676.1"/>
    </source>
</evidence>
<dbReference type="SUPFAM" id="SSF48452">
    <property type="entry name" value="TPR-like"/>
    <property type="match status" value="1"/>
</dbReference>
<dbReference type="Pfam" id="PF14322">
    <property type="entry name" value="SusD-like_3"/>
    <property type="match status" value="1"/>
</dbReference>